<dbReference type="AlphaFoldDB" id="A0A0F9TZB0"/>
<dbReference type="EMBL" id="LAZR01000928">
    <property type="protein sequence ID" value="KKN54471.1"/>
    <property type="molecule type" value="Genomic_DNA"/>
</dbReference>
<accession>A0A0F9TZB0</accession>
<dbReference type="Gene3D" id="2.40.128.520">
    <property type="match status" value="1"/>
</dbReference>
<evidence type="ECO:0000259" key="1">
    <source>
        <dbReference type="Pfam" id="PF09917"/>
    </source>
</evidence>
<dbReference type="PANTHER" id="PTHR36919">
    <property type="entry name" value="BLR1215 PROTEIN"/>
    <property type="match status" value="1"/>
</dbReference>
<name>A0A0F9TZB0_9ZZZZ</name>
<dbReference type="InterPro" id="IPR019223">
    <property type="entry name" value="DUF2147"/>
</dbReference>
<dbReference type="Pfam" id="PF09917">
    <property type="entry name" value="DUF2147"/>
    <property type="match status" value="1"/>
</dbReference>
<comment type="caution">
    <text evidence="2">The sequence shown here is derived from an EMBL/GenBank/DDBJ whole genome shotgun (WGS) entry which is preliminary data.</text>
</comment>
<organism evidence="2">
    <name type="scientific">marine sediment metagenome</name>
    <dbReference type="NCBI Taxonomy" id="412755"/>
    <lineage>
        <taxon>unclassified sequences</taxon>
        <taxon>metagenomes</taxon>
        <taxon>ecological metagenomes</taxon>
    </lineage>
</organism>
<evidence type="ECO:0000313" key="2">
    <source>
        <dbReference type="EMBL" id="KKN54471.1"/>
    </source>
</evidence>
<gene>
    <name evidence="2" type="ORF">LCGC14_0592210</name>
</gene>
<reference evidence="2" key="1">
    <citation type="journal article" date="2015" name="Nature">
        <title>Complex archaea that bridge the gap between prokaryotes and eukaryotes.</title>
        <authorList>
            <person name="Spang A."/>
            <person name="Saw J.H."/>
            <person name="Jorgensen S.L."/>
            <person name="Zaremba-Niedzwiedzka K."/>
            <person name="Martijn J."/>
            <person name="Lind A.E."/>
            <person name="van Eijk R."/>
            <person name="Schleper C."/>
            <person name="Guy L."/>
            <person name="Ettema T.J."/>
        </authorList>
    </citation>
    <scope>NUCLEOTIDE SEQUENCE</scope>
</reference>
<proteinExistence type="predicted"/>
<protein>
    <recommendedName>
        <fullName evidence="1">DUF2147 domain-containing protein</fullName>
    </recommendedName>
</protein>
<dbReference type="PANTHER" id="PTHR36919:SF3">
    <property type="entry name" value="BLL5882 PROTEIN"/>
    <property type="match status" value="1"/>
</dbReference>
<sequence length="148" mass="16462">MKKLNKLAVLSTLAATIFASQGVFATITPVGLWKTIDEDTNQAKSYVRITQTNGVLSGKVETILNPAKQNDICSKCDDELKDQPILGMTIITDVKAQDDGVWGDGEILDPTNGKTYTLQLTPQDEGEKLEVRGYIGFFYRNQYWLKVE</sequence>
<feature type="domain" description="DUF2147" evidence="1">
    <location>
        <begin position="31"/>
        <end position="145"/>
    </location>
</feature>